<proteinExistence type="inferred from homology"/>
<keyword evidence="7" id="KW-0539">Nucleus</keyword>
<evidence type="ECO:0000313" key="9">
    <source>
        <dbReference type="EMBL" id="TEB29941.1"/>
    </source>
</evidence>
<dbReference type="GO" id="GO:0005737">
    <property type="term" value="C:cytoplasm"/>
    <property type="evidence" value="ECO:0007669"/>
    <property type="project" value="UniProtKB-SubCell"/>
</dbReference>
<evidence type="ECO:0000256" key="4">
    <source>
        <dbReference type="ARBA" id="ARBA00014878"/>
    </source>
</evidence>
<evidence type="ECO:0000259" key="8">
    <source>
        <dbReference type="PROSITE" id="PS50250"/>
    </source>
</evidence>
<accession>A0A4Y7T7G5</accession>
<evidence type="ECO:0000256" key="3">
    <source>
        <dbReference type="ARBA" id="ARBA00007084"/>
    </source>
</evidence>
<reference evidence="9 10" key="1">
    <citation type="journal article" date="2019" name="Nat. Ecol. Evol.">
        <title>Megaphylogeny resolves global patterns of mushroom evolution.</title>
        <authorList>
            <person name="Varga T."/>
            <person name="Krizsan K."/>
            <person name="Foldi C."/>
            <person name="Dima B."/>
            <person name="Sanchez-Garcia M."/>
            <person name="Sanchez-Ramirez S."/>
            <person name="Szollosi G.J."/>
            <person name="Szarkandi J.G."/>
            <person name="Papp V."/>
            <person name="Albert L."/>
            <person name="Andreopoulos W."/>
            <person name="Angelini C."/>
            <person name="Antonin V."/>
            <person name="Barry K.W."/>
            <person name="Bougher N.L."/>
            <person name="Buchanan P."/>
            <person name="Buyck B."/>
            <person name="Bense V."/>
            <person name="Catcheside P."/>
            <person name="Chovatia M."/>
            <person name="Cooper J."/>
            <person name="Damon W."/>
            <person name="Desjardin D."/>
            <person name="Finy P."/>
            <person name="Geml J."/>
            <person name="Haridas S."/>
            <person name="Hughes K."/>
            <person name="Justo A."/>
            <person name="Karasinski D."/>
            <person name="Kautmanova I."/>
            <person name="Kiss B."/>
            <person name="Kocsube S."/>
            <person name="Kotiranta H."/>
            <person name="LaButti K.M."/>
            <person name="Lechner B.E."/>
            <person name="Liimatainen K."/>
            <person name="Lipzen A."/>
            <person name="Lukacs Z."/>
            <person name="Mihaltcheva S."/>
            <person name="Morgado L.N."/>
            <person name="Niskanen T."/>
            <person name="Noordeloos M.E."/>
            <person name="Ohm R.A."/>
            <person name="Ortiz-Santana B."/>
            <person name="Ovrebo C."/>
            <person name="Racz N."/>
            <person name="Riley R."/>
            <person name="Savchenko A."/>
            <person name="Shiryaev A."/>
            <person name="Soop K."/>
            <person name="Spirin V."/>
            <person name="Szebenyi C."/>
            <person name="Tomsovsky M."/>
            <person name="Tulloss R.E."/>
            <person name="Uehling J."/>
            <person name="Grigoriev I.V."/>
            <person name="Vagvolgyi C."/>
            <person name="Papp T."/>
            <person name="Martin F.M."/>
            <person name="Miettinen O."/>
            <person name="Hibbett D.S."/>
            <person name="Nagy L.G."/>
        </authorList>
    </citation>
    <scope>NUCLEOTIDE SEQUENCE [LARGE SCALE GENOMIC DNA]</scope>
    <source>
        <strain evidence="9 10">FP101781</strain>
    </source>
</reference>
<dbReference type="STRING" id="71717.A0A4Y7T7G5"/>
<dbReference type="GO" id="GO:0006511">
    <property type="term" value="P:ubiquitin-dependent protein catabolic process"/>
    <property type="evidence" value="ECO:0007669"/>
    <property type="project" value="TreeGrafter"/>
</dbReference>
<dbReference type="InterPro" id="IPR055089">
    <property type="entry name" value="COP9_N"/>
</dbReference>
<sequence length="431" mass="47516">MDGIFQQITTTADPAAVANYLKSLNPKDLRDQALASSLSSGQDPLSILNAPLNTLAVLYILVARLCVNNAPAPPLEIIDHFCRNFDPEQARYAPDRVTLLAKSIQKLALSQNNPRAAIQPLYYLVSRYPPDSSYLTTIHPIFTLTCIQATHPSAALPVLQNPITSIDTVLSDLNYNDNLIYHYTGGVLLAMLKRWPEAEEFFEICATAPGSVPAAIQMEALKKMRLVQLIAKGKASPLPKYTNQHLQRQFKGTPYHQFVTNYPTNVEILKEIINKERSLFSSEKNLGLLRQALDRAPRWALKKLTATYLSLNLADIGKAVKIDSEEEVRRLLLDMIESGDISASIAADGSVTFSDPAPQFTRAQVDAVLQNVQDQSALLEYLEKDMARSKEYLSKAVKGRGDDLGMGFQGPDEDIFAHMGSGPGGAMWADD</sequence>
<dbReference type="PANTHER" id="PTHR10758">
    <property type="entry name" value="26S PROTEASOME NON-ATPASE REGULATORY SUBUNIT 3/COP9 SIGNALOSOME COMPLEX SUBUNIT 3"/>
    <property type="match status" value="1"/>
</dbReference>
<dbReference type="AlphaFoldDB" id="A0A4Y7T7G5"/>
<feature type="domain" description="PCI" evidence="8">
    <location>
        <begin position="197"/>
        <end position="359"/>
    </location>
</feature>
<comment type="similarity">
    <text evidence="3">Belongs to the CSN3 family.</text>
</comment>
<evidence type="ECO:0000313" key="10">
    <source>
        <dbReference type="Proteomes" id="UP000298030"/>
    </source>
</evidence>
<keyword evidence="5" id="KW-0963">Cytoplasm</keyword>
<dbReference type="InterPro" id="IPR050756">
    <property type="entry name" value="CSN3"/>
</dbReference>
<dbReference type="InterPro" id="IPR000717">
    <property type="entry name" value="PCI_dom"/>
</dbReference>
<evidence type="ECO:0000256" key="1">
    <source>
        <dbReference type="ARBA" id="ARBA00004123"/>
    </source>
</evidence>
<comment type="caution">
    <text evidence="9">The sequence shown here is derived from an EMBL/GenBank/DDBJ whole genome shotgun (WGS) entry which is preliminary data.</text>
</comment>
<dbReference type="OrthoDB" id="29061at2759"/>
<gene>
    <name evidence="9" type="ORF">FA13DRAFT_1631579</name>
</gene>
<dbReference type="GO" id="GO:0008180">
    <property type="term" value="C:COP9 signalosome"/>
    <property type="evidence" value="ECO:0007669"/>
    <property type="project" value="UniProtKB-KW"/>
</dbReference>
<dbReference type="Pfam" id="PF22788">
    <property type="entry name" value="COP9_hel_rpt"/>
    <property type="match status" value="1"/>
</dbReference>
<keyword evidence="6" id="KW-0736">Signalosome</keyword>
<dbReference type="EMBL" id="QPFP01000025">
    <property type="protein sequence ID" value="TEB29941.1"/>
    <property type="molecule type" value="Genomic_DNA"/>
</dbReference>
<dbReference type="PANTHER" id="PTHR10758:SF1">
    <property type="entry name" value="COP9 SIGNALOSOME COMPLEX SUBUNIT 3"/>
    <property type="match status" value="1"/>
</dbReference>
<keyword evidence="10" id="KW-1185">Reference proteome</keyword>
<comment type="subcellular location">
    <subcellularLocation>
        <location evidence="2">Cytoplasm</location>
    </subcellularLocation>
    <subcellularLocation>
        <location evidence="1">Nucleus</location>
    </subcellularLocation>
</comment>
<evidence type="ECO:0000256" key="6">
    <source>
        <dbReference type="ARBA" id="ARBA00022790"/>
    </source>
</evidence>
<name>A0A4Y7T7G5_COPMI</name>
<evidence type="ECO:0000256" key="5">
    <source>
        <dbReference type="ARBA" id="ARBA00022490"/>
    </source>
</evidence>
<dbReference type="PROSITE" id="PS50250">
    <property type="entry name" value="PCI"/>
    <property type="match status" value="1"/>
</dbReference>
<evidence type="ECO:0000256" key="2">
    <source>
        <dbReference type="ARBA" id="ARBA00004496"/>
    </source>
</evidence>
<dbReference type="Pfam" id="PF01399">
    <property type="entry name" value="PCI"/>
    <property type="match status" value="1"/>
</dbReference>
<evidence type="ECO:0000256" key="7">
    <source>
        <dbReference type="ARBA" id="ARBA00023242"/>
    </source>
</evidence>
<organism evidence="9 10">
    <name type="scientific">Coprinellus micaceus</name>
    <name type="common">Glistening ink-cap mushroom</name>
    <name type="synonym">Coprinus micaceus</name>
    <dbReference type="NCBI Taxonomy" id="71717"/>
    <lineage>
        <taxon>Eukaryota</taxon>
        <taxon>Fungi</taxon>
        <taxon>Dikarya</taxon>
        <taxon>Basidiomycota</taxon>
        <taxon>Agaricomycotina</taxon>
        <taxon>Agaricomycetes</taxon>
        <taxon>Agaricomycetidae</taxon>
        <taxon>Agaricales</taxon>
        <taxon>Agaricineae</taxon>
        <taxon>Psathyrellaceae</taxon>
        <taxon>Coprinellus</taxon>
    </lineage>
</organism>
<protein>
    <recommendedName>
        <fullName evidence="4">COP9 signalosome complex subunit 3</fullName>
    </recommendedName>
</protein>
<dbReference type="Proteomes" id="UP000298030">
    <property type="component" value="Unassembled WGS sequence"/>
</dbReference>